<proteinExistence type="predicted"/>
<keyword evidence="10" id="KW-1185">Reference proteome</keyword>
<evidence type="ECO:0000256" key="3">
    <source>
        <dbReference type="ARBA" id="ARBA00022692"/>
    </source>
</evidence>
<dbReference type="PANTHER" id="PTHR33885">
    <property type="entry name" value="PHAGE SHOCK PROTEIN C"/>
    <property type="match status" value="1"/>
</dbReference>
<feature type="transmembrane region" description="Helical" evidence="7">
    <location>
        <begin position="299"/>
        <end position="317"/>
    </location>
</feature>
<comment type="caution">
    <text evidence="9">The sequence shown here is derived from an EMBL/GenBank/DDBJ whole genome shotgun (WGS) entry which is preliminary data.</text>
</comment>
<dbReference type="InterPro" id="IPR007168">
    <property type="entry name" value="Phageshock_PspC_N"/>
</dbReference>
<comment type="subcellular location">
    <subcellularLocation>
        <location evidence="1">Cell membrane</location>
        <topology evidence="1">Single-pass membrane protein</topology>
    </subcellularLocation>
</comment>
<dbReference type="InterPro" id="IPR052027">
    <property type="entry name" value="PspC"/>
</dbReference>
<feature type="domain" description="Phage shock protein PspC N-terminal" evidence="8">
    <location>
        <begin position="26"/>
        <end position="79"/>
    </location>
</feature>
<evidence type="ECO:0000256" key="2">
    <source>
        <dbReference type="ARBA" id="ARBA00022475"/>
    </source>
</evidence>
<accession>A0A542ZFQ3</accession>
<feature type="transmembrane region" description="Helical" evidence="7">
    <location>
        <begin position="122"/>
        <end position="139"/>
    </location>
</feature>
<organism evidence="9 10">
    <name type="scientific">Oryzihumus leptocrescens</name>
    <dbReference type="NCBI Taxonomy" id="297536"/>
    <lineage>
        <taxon>Bacteria</taxon>
        <taxon>Bacillati</taxon>
        <taxon>Actinomycetota</taxon>
        <taxon>Actinomycetes</taxon>
        <taxon>Micrococcales</taxon>
        <taxon>Intrasporangiaceae</taxon>
        <taxon>Oryzihumus</taxon>
    </lineage>
</organism>
<feature type="transmembrane region" description="Helical" evidence="7">
    <location>
        <begin position="241"/>
        <end position="261"/>
    </location>
</feature>
<evidence type="ECO:0000256" key="5">
    <source>
        <dbReference type="ARBA" id="ARBA00023136"/>
    </source>
</evidence>
<evidence type="ECO:0000256" key="4">
    <source>
        <dbReference type="ARBA" id="ARBA00022989"/>
    </source>
</evidence>
<dbReference type="EMBL" id="VFOQ01000001">
    <property type="protein sequence ID" value="TQL59175.1"/>
    <property type="molecule type" value="Genomic_DNA"/>
</dbReference>
<feature type="transmembrane region" description="Helical" evidence="7">
    <location>
        <begin position="273"/>
        <end position="292"/>
    </location>
</feature>
<evidence type="ECO:0000256" key="1">
    <source>
        <dbReference type="ARBA" id="ARBA00004162"/>
    </source>
</evidence>
<keyword evidence="5 7" id="KW-0472">Membrane</keyword>
<feature type="compositionally biased region" description="Low complexity" evidence="6">
    <location>
        <begin position="155"/>
        <end position="183"/>
    </location>
</feature>
<evidence type="ECO:0000256" key="6">
    <source>
        <dbReference type="SAM" id="MobiDB-lite"/>
    </source>
</evidence>
<gene>
    <name evidence="9" type="ORF">FB474_0523</name>
</gene>
<dbReference type="RefSeq" id="WP_185746009.1">
    <property type="nucleotide sequence ID" value="NZ_BAAAKX010000009.1"/>
</dbReference>
<sequence>MNESTGSAPVNALDKFFDGLRGLGVRRRAHDRWIGGVCSGIADRLGVDPVIVRAATVLLVLLGGVGVSAYLVAWLLLPDTNGSIMAERALRHGEGSAVVLLVITGFAVFSGFPWWFGHNGFWSFPWGLLVLGGLLWWALSNREGRTPPAPPGQPAQPAAPGEQGTPPTGPTTTTSAMGAAPSAPAGAAWSTQVAERTAAWGQDAGERAAAWGQGVGERASAWGQQVGSSFTPPARRRSGGALMTLVGIGLALVTYGLMTWLGDVFNLPGNHTVIALASALGALGVLVLGIGIAGWRAGFLGFLTVCLAVAVWAVAIFPSNLNVSARIGDQTWRPQTISADSTFGIAVGDAVLDLTRLPANGLTAVTVPASVGVGQLTVIVPNDVTVAVDSHVGVGEITYPQDGGVSNSSGSDVSKHAVIGTGPTELTIKAGVGFGEIKVVKE</sequence>
<reference evidence="9 10" key="1">
    <citation type="submission" date="2019-06" db="EMBL/GenBank/DDBJ databases">
        <title>Sequencing the genomes of 1000 actinobacteria strains.</title>
        <authorList>
            <person name="Klenk H.-P."/>
        </authorList>
    </citation>
    <scope>NUCLEOTIDE SEQUENCE [LARGE SCALE GENOMIC DNA]</scope>
    <source>
        <strain evidence="9 10">DSM 18082</strain>
    </source>
</reference>
<dbReference type="Proteomes" id="UP000319514">
    <property type="component" value="Unassembled WGS sequence"/>
</dbReference>
<dbReference type="PANTHER" id="PTHR33885:SF3">
    <property type="entry name" value="PHAGE SHOCK PROTEIN C"/>
    <property type="match status" value="1"/>
</dbReference>
<evidence type="ECO:0000313" key="10">
    <source>
        <dbReference type="Proteomes" id="UP000319514"/>
    </source>
</evidence>
<feature type="region of interest" description="Disordered" evidence="6">
    <location>
        <begin position="145"/>
        <end position="183"/>
    </location>
</feature>
<feature type="transmembrane region" description="Helical" evidence="7">
    <location>
        <begin position="54"/>
        <end position="77"/>
    </location>
</feature>
<name>A0A542ZFQ3_9MICO</name>
<evidence type="ECO:0000259" key="8">
    <source>
        <dbReference type="Pfam" id="PF04024"/>
    </source>
</evidence>
<keyword evidence="4 7" id="KW-1133">Transmembrane helix</keyword>
<keyword evidence="3 7" id="KW-0812">Transmembrane</keyword>
<evidence type="ECO:0000256" key="7">
    <source>
        <dbReference type="SAM" id="Phobius"/>
    </source>
</evidence>
<evidence type="ECO:0000313" key="9">
    <source>
        <dbReference type="EMBL" id="TQL59175.1"/>
    </source>
</evidence>
<dbReference type="AlphaFoldDB" id="A0A542ZFQ3"/>
<protein>
    <submittedName>
        <fullName evidence="9">Phage shock protein C (PspC) family protein</fullName>
    </submittedName>
</protein>
<keyword evidence="2" id="KW-1003">Cell membrane</keyword>
<feature type="transmembrane region" description="Helical" evidence="7">
    <location>
        <begin position="97"/>
        <end position="116"/>
    </location>
</feature>
<dbReference type="Pfam" id="PF04024">
    <property type="entry name" value="PspC"/>
    <property type="match status" value="1"/>
</dbReference>
<dbReference type="GO" id="GO:0005886">
    <property type="term" value="C:plasma membrane"/>
    <property type="evidence" value="ECO:0007669"/>
    <property type="project" value="UniProtKB-SubCell"/>
</dbReference>